<sequence>MNHFYCTGAVEVRAQIAASGQANGVSTGGPYTSTIRVRPIFGAKLGIRKSSTWWALVYDQSTALGYVVQRSLPEFRYIHG</sequence>
<proteinExistence type="predicted"/>
<dbReference type="EMBL" id="OZ023707">
    <property type="protein sequence ID" value="CAK9878475.1"/>
    <property type="molecule type" value="Genomic_DNA"/>
</dbReference>
<gene>
    <name evidence="1" type="ORF">CSSPJE1EN2_LOCUS20261</name>
</gene>
<name>A0ABP1BQZ5_9BRYO</name>
<keyword evidence="2" id="KW-1185">Reference proteome</keyword>
<organism evidence="1 2">
    <name type="scientific">Sphagnum jensenii</name>
    <dbReference type="NCBI Taxonomy" id="128206"/>
    <lineage>
        <taxon>Eukaryota</taxon>
        <taxon>Viridiplantae</taxon>
        <taxon>Streptophyta</taxon>
        <taxon>Embryophyta</taxon>
        <taxon>Bryophyta</taxon>
        <taxon>Sphagnophytina</taxon>
        <taxon>Sphagnopsida</taxon>
        <taxon>Sphagnales</taxon>
        <taxon>Sphagnaceae</taxon>
        <taxon>Sphagnum</taxon>
    </lineage>
</organism>
<evidence type="ECO:0008006" key="3">
    <source>
        <dbReference type="Google" id="ProtNLM"/>
    </source>
</evidence>
<evidence type="ECO:0000313" key="1">
    <source>
        <dbReference type="EMBL" id="CAK9878475.1"/>
    </source>
</evidence>
<dbReference type="Proteomes" id="UP001497522">
    <property type="component" value="Chromosome 6"/>
</dbReference>
<accession>A0ABP1BQZ5</accession>
<reference evidence="1" key="1">
    <citation type="submission" date="2024-03" db="EMBL/GenBank/DDBJ databases">
        <authorList>
            <consortium name="ELIXIR-Norway"/>
            <consortium name="Elixir Norway"/>
        </authorList>
    </citation>
    <scope>NUCLEOTIDE SEQUENCE</scope>
</reference>
<evidence type="ECO:0000313" key="2">
    <source>
        <dbReference type="Proteomes" id="UP001497522"/>
    </source>
</evidence>
<protein>
    <recommendedName>
        <fullName evidence="3">SH3 domain-containing protein</fullName>
    </recommendedName>
</protein>